<dbReference type="InterPro" id="IPR016024">
    <property type="entry name" value="ARM-type_fold"/>
</dbReference>
<protein>
    <submittedName>
        <fullName evidence="2">HEAT repeat domain-containing protein</fullName>
    </submittedName>
</protein>
<dbReference type="InterPro" id="IPR011989">
    <property type="entry name" value="ARM-like"/>
</dbReference>
<proteinExistence type="predicted"/>
<dbReference type="Gene3D" id="1.25.10.10">
    <property type="entry name" value="Leucine-rich Repeat Variant"/>
    <property type="match status" value="1"/>
</dbReference>
<evidence type="ECO:0000313" key="2">
    <source>
        <dbReference type="EMBL" id="XBH02045.1"/>
    </source>
</evidence>
<reference evidence="2" key="1">
    <citation type="submission" date="2024-05" db="EMBL/GenBank/DDBJ databases">
        <title>Planctomycetes of the genus Singulisphaera possess chitinolytic capabilities.</title>
        <authorList>
            <person name="Ivanova A."/>
        </authorList>
    </citation>
    <scope>NUCLEOTIDE SEQUENCE</scope>
    <source>
        <strain evidence="2">Ch08T</strain>
    </source>
</reference>
<dbReference type="RefSeq" id="WP_406694788.1">
    <property type="nucleotide sequence ID" value="NZ_CP155447.1"/>
</dbReference>
<accession>A0AAU7CA93</accession>
<dbReference type="SUPFAM" id="SSF48371">
    <property type="entry name" value="ARM repeat"/>
    <property type="match status" value="1"/>
</dbReference>
<feature type="region of interest" description="Disordered" evidence="1">
    <location>
        <begin position="364"/>
        <end position="391"/>
    </location>
</feature>
<evidence type="ECO:0000256" key="1">
    <source>
        <dbReference type="SAM" id="MobiDB-lite"/>
    </source>
</evidence>
<sequence length="391" mass="42086">MSLVQLTLLALLGLAADPAALVGDLSSPKEAVRLEAAGALEQLGRPALPSLYRVRDSDDPELRRQVAKLIDLIERQRLLQATKVRLDFEDKTLAEVAEALKAQTGVSVVLGPDEALRTRRVTLHAKESVPFWNALDRVGATCGVRHNPGLPFSISPREPTILLGLAEGPPVPASDAGPFRVYLVRLGRHREVTPAKPPAKVKSHESLTVDFQLIAEPGLAVNQIGPVVLDEAVDDRGRDLRLDPPVGPHPTRVEAPKFGEGHASLISLKMPLKTLDGPGGRLRRIKGHVPISVIARAGDPIVVPLAGEEGKTYTKAGISLKVTDIGRAGKDTTFTLLTRGEPVRQRRTPQQEIPWAIFSRFTGSKTTSRFRTPKGGQSGGTRVSSSGSHRT</sequence>
<feature type="compositionally biased region" description="Polar residues" evidence="1">
    <location>
        <begin position="380"/>
        <end position="391"/>
    </location>
</feature>
<name>A0AAU7CA93_9BACT</name>
<organism evidence="2">
    <name type="scientific">Singulisphaera sp. Ch08</name>
    <dbReference type="NCBI Taxonomy" id="3120278"/>
    <lineage>
        <taxon>Bacteria</taxon>
        <taxon>Pseudomonadati</taxon>
        <taxon>Planctomycetota</taxon>
        <taxon>Planctomycetia</taxon>
        <taxon>Isosphaerales</taxon>
        <taxon>Isosphaeraceae</taxon>
        <taxon>Singulisphaera</taxon>
    </lineage>
</organism>
<gene>
    <name evidence="2" type="ORF">V5E97_27460</name>
</gene>
<dbReference type="EMBL" id="CP155447">
    <property type="protein sequence ID" value="XBH02045.1"/>
    <property type="molecule type" value="Genomic_DNA"/>
</dbReference>
<dbReference type="AlphaFoldDB" id="A0AAU7CA93"/>